<evidence type="ECO:0000256" key="1">
    <source>
        <dbReference type="SAM" id="MobiDB-lite"/>
    </source>
</evidence>
<feature type="compositionally biased region" description="Acidic residues" evidence="1">
    <location>
        <begin position="974"/>
        <end position="998"/>
    </location>
</feature>
<feature type="region of interest" description="Disordered" evidence="1">
    <location>
        <begin position="871"/>
        <end position="1118"/>
    </location>
</feature>
<feature type="compositionally biased region" description="Basic residues" evidence="1">
    <location>
        <begin position="1035"/>
        <end position="1044"/>
    </location>
</feature>
<accession>A0A5E8C721</accession>
<organism evidence="2 3">
    <name type="scientific">Magnusiomyces paraingens</name>
    <dbReference type="NCBI Taxonomy" id="2606893"/>
    <lineage>
        <taxon>Eukaryota</taxon>
        <taxon>Fungi</taxon>
        <taxon>Dikarya</taxon>
        <taxon>Ascomycota</taxon>
        <taxon>Saccharomycotina</taxon>
        <taxon>Dipodascomycetes</taxon>
        <taxon>Dipodascales</taxon>
        <taxon>Dipodascaceae</taxon>
        <taxon>Magnusiomyces</taxon>
    </lineage>
</organism>
<dbReference type="RefSeq" id="XP_031856087.1">
    <property type="nucleotide sequence ID" value="XM_032000196.1"/>
</dbReference>
<evidence type="ECO:0000313" key="3">
    <source>
        <dbReference type="Proteomes" id="UP000398389"/>
    </source>
</evidence>
<evidence type="ECO:0000313" key="2">
    <source>
        <dbReference type="EMBL" id="VVT56996.1"/>
    </source>
</evidence>
<sequence length="1118" mass="122848">MGFALPFCNQSQKYGSSKNPDCFIPLCKKTQKFNISNCSSSNPDKTVDVTNSCGEVVYRFEKILNGGIPNNFVTKWVLVDTNSLNQVAAVNMTPFKTCIEVEDIIRKVVNKVQIKAKGKYKQFKLPFCCGSQENQGMDPNVAATAKQIYRWSTKKYHLERILNAACSIYPSPNVVVAPTQPKKRKCPRREIIGKCKPISTQPMNFELDLDLKKVELPQALASAFVTILLSWGKQKAMKMIPIPLDGLDSQGGSCPNSQINSQSSSRATSAGSIMSAITTGSASSVTSASKNGSILNGNLFQNPLEQIIGDRSQLQRYLGGAGFYNYQVDQGSHNVTFEERPLGKQQRPTITINIEVCSGIDCPQCKPIHSDLPVPVINTSYEADVVKKIIKKSSDTPDLSDCSAVTSASSKDTSVATSATSMVTSEAESIPETSAEVMSASDLRITDTLHHHHHHYDHDHDHDHMHSSYPQSQLFYPMQPPPSEYNYGYSQAELPQAPIPPPALTHTTTLAEAAQKMRADKAAQEPITPSNNDQMAAVPIEHDHASSFHIPRFVQAAATATPYFQAMIPQAPVTEPIPNTQVMPVAAPAQTQLTQPPFQAPQPPPSQSLPQVLVPTQYQTQTQTQTQVQYPLQGQTQIQTQVQFSGVGSSHNVQIPIQSSNQLTDQNNTHNEKLVGQASVQPSHYQNNIQNKMQQNFTQQHIHDNSQYTDHYHVQPYNHSLFQPTGLQETFPTTTPASMDPEISEPQSYYSVPTQTTGIMPSQLQPQTQVQTQVQAVMPQQGSIAVSVSTPASASGSTLPRASIVAPASASTAPIKEARPTPSVRIRDEPEIIPESYSAPPKLGPNFVRHLANEISNSIVLKQMAPQTIHNHIGNGHRYGSSSGSSSCSSRGSRGSGSDKRRAKYVAPMRSVSRNSRQRTRSPNRSNSSKSARRVEGKNSGKIKKGQNNKKKKKSGSKEGVRSYFNPSVKFTDTEDDDEDFCDDEMDDEDYDEDENEEFFSSTSSDEDDEDDEGDDDDDVWNSSSSSNFEEEKKRRTPHKKKSQKNKESKSRCGSAGMCRRPESSGSSCKKKYGTWNGSSSRTTITTPVKYPAKISRKYNPRRYDGGSTRGGSSGCSE</sequence>
<gene>
    <name evidence="2" type="ORF">SAPINGB_P005482</name>
</gene>
<proteinExistence type="predicted"/>
<feature type="compositionally biased region" description="Low complexity" evidence="1">
    <location>
        <begin position="880"/>
        <end position="893"/>
    </location>
</feature>
<keyword evidence="3" id="KW-1185">Reference proteome</keyword>
<name>A0A5E8C721_9ASCO</name>
<feature type="compositionally biased region" description="Polar residues" evidence="1">
    <location>
        <begin position="403"/>
        <end position="412"/>
    </location>
</feature>
<feature type="region of interest" description="Disordered" evidence="1">
    <location>
        <begin position="394"/>
        <end position="434"/>
    </location>
</feature>
<dbReference type="EMBL" id="CABVLU010000004">
    <property type="protein sequence ID" value="VVT56996.1"/>
    <property type="molecule type" value="Genomic_DNA"/>
</dbReference>
<feature type="compositionally biased region" description="Low complexity" evidence="1">
    <location>
        <begin position="413"/>
        <end position="428"/>
    </location>
</feature>
<feature type="compositionally biased region" description="Basic residues" evidence="1">
    <location>
        <begin position="941"/>
        <end position="955"/>
    </location>
</feature>
<feature type="compositionally biased region" description="Acidic residues" evidence="1">
    <location>
        <begin position="1005"/>
        <end position="1020"/>
    </location>
</feature>
<feature type="compositionally biased region" description="Gly residues" evidence="1">
    <location>
        <begin position="1108"/>
        <end position="1118"/>
    </location>
</feature>
<feature type="compositionally biased region" description="Polar residues" evidence="1">
    <location>
        <begin position="1076"/>
        <end position="1087"/>
    </location>
</feature>
<protein>
    <submittedName>
        <fullName evidence="2">Uncharacterized protein</fullName>
    </submittedName>
</protein>
<dbReference type="Proteomes" id="UP000398389">
    <property type="component" value="Unassembled WGS sequence"/>
</dbReference>
<reference evidence="2 3" key="1">
    <citation type="submission" date="2019-09" db="EMBL/GenBank/DDBJ databases">
        <authorList>
            <person name="Brejova B."/>
        </authorList>
    </citation>
    <scope>NUCLEOTIDE SEQUENCE [LARGE SCALE GENOMIC DNA]</scope>
</reference>
<dbReference type="GeneID" id="43584296"/>
<dbReference type="AlphaFoldDB" id="A0A5E8C721"/>